<keyword evidence="1" id="KW-0812">Transmembrane</keyword>
<dbReference type="EMBL" id="CP162599">
    <property type="protein sequence ID" value="XDK31243.1"/>
    <property type="molecule type" value="Genomic_DNA"/>
</dbReference>
<dbReference type="Pfam" id="PF24124">
    <property type="entry name" value="YphA"/>
    <property type="match status" value="1"/>
</dbReference>
<proteinExistence type="predicted"/>
<dbReference type="RefSeq" id="WP_368651971.1">
    <property type="nucleotide sequence ID" value="NZ_CP162599.1"/>
</dbReference>
<feature type="transmembrane region" description="Helical" evidence="1">
    <location>
        <begin position="52"/>
        <end position="70"/>
    </location>
</feature>
<feature type="transmembrane region" description="Helical" evidence="1">
    <location>
        <begin position="6"/>
        <end position="22"/>
    </location>
</feature>
<feature type="transmembrane region" description="Helical" evidence="1">
    <location>
        <begin position="29"/>
        <end position="46"/>
    </location>
</feature>
<reference evidence="2" key="1">
    <citation type="submission" date="2024-07" db="EMBL/GenBank/DDBJ databases">
        <title>Halotolerant mesophilic bacterium Ornithinibacillus sp. 4-3, sp. nov., isolated from soil.</title>
        <authorList>
            <person name="Sidarenka A.V."/>
            <person name="Guliayeva D.E."/>
            <person name="Leanovich S.I."/>
            <person name="Hileuskaya K.S."/>
            <person name="Akhremchuk A.E."/>
            <person name="Sikolenko M.A."/>
            <person name="Valentovich L.N."/>
        </authorList>
    </citation>
    <scope>NUCLEOTIDE SEQUENCE</scope>
    <source>
        <strain evidence="2">4-3</strain>
    </source>
</reference>
<dbReference type="InterPro" id="IPR014617">
    <property type="entry name" value="YphA_Bacsu"/>
</dbReference>
<evidence type="ECO:0000313" key="2">
    <source>
        <dbReference type="EMBL" id="XDK31243.1"/>
    </source>
</evidence>
<organism evidence="2">
    <name type="scientific">Ornithinibacillus sp. 4-3</name>
    <dbReference type="NCBI Taxonomy" id="3231488"/>
    <lineage>
        <taxon>Bacteria</taxon>
        <taxon>Bacillati</taxon>
        <taxon>Bacillota</taxon>
        <taxon>Bacilli</taxon>
        <taxon>Bacillales</taxon>
        <taxon>Bacillaceae</taxon>
        <taxon>Ornithinibacillus</taxon>
    </lineage>
</organism>
<dbReference type="AlphaFoldDB" id="A0AB39HN53"/>
<name>A0AB39HN53_9BACI</name>
<sequence>MSSIELLYSLWAINSILIFFFMKTSRAKLILFIYLFLTMISSHIVLHNAFQQVSLAFLILLTALPFILFIHRPYYMMISSFIISISYAAILLWERISPIWFILAYPFLISLFISCIIIILVKPVYERIIALTIGMTIGEIIDGLVLHTYHLQKQIGSLYFLQNLFLSLLILLSIHLLHRCYIKAFSRKQMEQDIYTFKSRKIM</sequence>
<feature type="transmembrane region" description="Helical" evidence="1">
    <location>
        <begin position="75"/>
        <end position="93"/>
    </location>
</feature>
<feature type="transmembrane region" description="Helical" evidence="1">
    <location>
        <begin position="99"/>
        <end position="121"/>
    </location>
</feature>
<accession>A0AB39HN53</accession>
<protein>
    <submittedName>
        <fullName evidence="2">Uncharacterized protein</fullName>
    </submittedName>
</protein>
<gene>
    <name evidence="2" type="ORF">AB4Y30_09335</name>
</gene>
<keyword evidence="1" id="KW-0472">Membrane</keyword>
<evidence type="ECO:0000256" key="1">
    <source>
        <dbReference type="SAM" id="Phobius"/>
    </source>
</evidence>
<keyword evidence="1" id="KW-1133">Transmembrane helix</keyword>
<feature type="transmembrane region" description="Helical" evidence="1">
    <location>
        <begin position="158"/>
        <end position="178"/>
    </location>
</feature>
<feature type="transmembrane region" description="Helical" evidence="1">
    <location>
        <begin position="128"/>
        <end position="146"/>
    </location>
</feature>